<dbReference type="RefSeq" id="WP_267774774.1">
    <property type="nucleotide sequence ID" value="NZ_JAPNKE010000002.1"/>
</dbReference>
<dbReference type="EMBL" id="JAPNKE010000002">
    <property type="protein sequence ID" value="MCY1011497.1"/>
    <property type="molecule type" value="Genomic_DNA"/>
</dbReference>
<proteinExistence type="predicted"/>
<name>A0A9X3EWJ9_9BACT</name>
<dbReference type="Proteomes" id="UP001150924">
    <property type="component" value="Unassembled WGS sequence"/>
</dbReference>
<keyword evidence="2" id="KW-1185">Reference proteome</keyword>
<evidence type="ECO:0000313" key="2">
    <source>
        <dbReference type="Proteomes" id="UP001150924"/>
    </source>
</evidence>
<protein>
    <submittedName>
        <fullName evidence="1">Uncharacterized protein</fullName>
    </submittedName>
</protein>
<gene>
    <name evidence="1" type="ORF">OV079_39240</name>
</gene>
<accession>A0A9X3EWJ9</accession>
<sequence length="98" mass="10341">MDDSIVLLEEPLDDLLGALRQTGALARLLRDGDRLGGRLLWRPPSFGGRLLAGGLASRGLLFGDRFLARFFGFASGSAQASLLRGECCGCGCIVRCAG</sequence>
<comment type="caution">
    <text evidence="1">The sequence shown here is derived from an EMBL/GenBank/DDBJ whole genome shotgun (WGS) entry which is preliminary data.</text>
</comment>
<evidence type="ECO:0000313" key="1">
    <source>
        <dbReference type="EMBL" id="MCY1011497.1"/>
    </source>
</evidence>
<reference evidence="1" key="1">
    <citation type="submission" date="2022-11" db="EMBL/GenBank/DDBJ databases">
        <title>Minimal conservation of predation-associated metabolite biosynthetic gene clusters underscores biosynthetic potential of Myxococcota including descriptions for ten novel species: Archangium lansinium sp. nov., Myxococcus landrumus sp. nov., Nannocystis bai.</title>
        <authorList>
            <person name="Ahearne A."/>
            <person name="Stevens C."/>
            <person name="Phillips K."/>
        </authorList>
    </citation>
    <scope>NUCLEOTIDE SEQUENCE</scope>
    <source>
        <strain evidence="1">Na p29</strain>
    </source>
</reference>
<organism evidence="1 2">
    <name type="scientific">Nannocystis pusilla</name>
    <dbReference type="NCBI Taxonomy" id="889268"/>
    <lineage>
        <taxon>Bacteria</taxon>
        <taxon>Pseudomonadati</taxon>
        <taxon>Myxococcota</taxon>
        <taxon>Polyangia</taxon>
        <taxon>Nannocystales</taxon>
        <taxon>Nannocystaceae</taxon>
        <taxon>Nannocystis</taxon>
    </lineage>
</organism>
<dbReference type="AlphaFoldDB" id="A0A9X3EWJ9"/>